<protein>
    <submittedName>
        <fullName evidence="1">Uncharacterized protein</fullName>
    </submittedName>
</protein>
<comment type="caution">
    <text evidence="1">The sequence shown here is derived from an EMBL/GenBank/DDBJ whole genome shotgun (WGS) entry which is preliminary data.</text>
</comment>
<reference evidence="1" key="1">
    <citation type="journal article" date="2015" name="Nature">
        <title>Complex archaea that bridge the gap between prokaryotes and eukaryotes.</title>
        <authorList>
            <person name="Spang A."/>
            <person name="Saw J.H."/>
            <person name="Jorgensen S.L."/>
            <person name="Zaremba-Niedzwiedzka K."/>
            <person name="Martijn J."/>
            <person name="Lind A.E."/>
            <person name="van Eijk R."/>
            <person name="Schleper C."/>
            <person name="Guy L."/>
            <person name="Ettema T.J."/>
        </authorList>
    </citation>
    <scope>NUCLEOTIDE SEQUENCE</scope>
</reference>
<dbReference type="EMBL" id="LAZR01060722">
    <property type="protein sequence ID" value="KKK65092.1"/>
    <property type="molecule type" value="Genomic_DNA"/>
</dbReference>
<dbReference type="AlphaFoldDB" id="A0A0F8X7J3"/>
<sequence>VYEMLQRRGLAERMVMGYGADRLPDMGVVTAFSKILPDVGWHATRHPARGADSLRHADGSVPVEYRTNILGAWSSHDPLCKRVYGWKVPPKLTWMARPLGDRSPLPMIRIACEQALLADRPGQGQMGADFWPDLRPRGYVRPTVYGRYPSTNEANAGMFLCKLLYPGPTGPVPTLRYELIREGLQECEARIFLEKLLTAKPCPLPARLAKQCQGVLDERTRWHRMQQIGLTANVAFAMSDWQGRSAKLYAAAAKAARAIAAK</sequence>
<organism evidence="1">
    <name type="scientific">marine sediment metagenome</name>
    <dbReference type="NCBI Taxonomy" id="412755"/>
    <lineage>
        <taxon>unclassified sequences</taxon>
        <taxon>metagenomes</taxon>
        <taxon>ecological metagenomes</taxon>
    </lineage>
</organism>
<evidence type="ECO:0000313" key="1">
    <source>
        <dbReference type="EMBL" id="KKK65092.1"/>
    </source>
</evidence>
<accession>A0A0F8X7J3</accession>
<name>A0A0F8X7J3_9ZZZZ</name>
<proteinExistence type="predicted"/>
<feature type="non-terminal residue" evidence="1">
    <location>
        <position position="1"/>
    </location>
</feature>
<gene>
    <name evidence="1" type="ORF">LCGC14_2977640</name>
</gene>